<dbReference type="CDD" id="cd07043">
    <property type="entry name" value="STAS_anti-anti-sigma_factors"/>
    <property type="match status" value="1"/>
</dbReference>
<organism evidence="4 5">
    <name type="scientific">Thioclava pacifica DSM 10166</name>
    <dbReference type="NCBI Taxonomy" id="1353537"/>
    <lineage>
        <taxon>Bacteria</taxon>
        <taxon>Pseudomonadati</taxon>
        <taxon>Pseudomonadota</taxon>
        <taxon>Alphaproteobacteria</taxon>
        <taxon>Rhodobacterales</taxon>
        <taxon>Paracoccaceae</taxon>
        <taxon>Thioclava</taxon>
    </lineage>
</organism>
<dbReference type="EMBL" id="AUND01000012">
    <property type="protein sequence ID" value="KEO54170.1"/>
    <property type="molecule type" value="Genomic_DNA"/>
</dbReference>
<accession>A0A074JEB6</accession>
<dbReference type="PANTHER" id="PTHR33495:SF2">
    <property type="entry name" value="ANTI-SIGMA FACTOR ANTAGONIST TM_1081-RELATED"/>
    <property type="match status" value="1"/>
</dbReference>
<dbReference type="PROSITE" id="PS50801">
    <property type="entry name" value="STAS"/>
    <property type="match status" value="1"/>
</dbReference>
<dbReference type="GO" id="GO:0043856">
    <property type="term" value="F:anti-sigma factor antagonist activity"/>
    <property type="evidence" value="ECO:0007669"/>
    <property type="project" value="InterPro"/>
</dbReference>
<dbReference type="AlphaFoldDB" id="A0A074JEB6"/>
<evidence type="ECO:0000256" key="1">
    <source>
        <dbReference type="ARBA" id="ARBA00009013"/>
    </source>
</evidence>
<evidence type="ECO:0000256" key="2">
    <source>
        <dbReference type="RuleBase" id="RU003749"/>
    </source>
</evidence>
<dbReference type="SUPFAM" id="SSF52091">
    <property type="entry name" value="SpoIIaa-like"/>
    <property type="match status" value="1"/>
</dbReference>
<protein>
    <recommendedName>
        <fullName evidence="2">Anti-sigma factor antagonist</fullName>
    </recommendedName>
</protein>
<dbReference type="Gene3D" id="3.30.750.24">
    <property type="entry name" value="STAS domain"/>
    <property type="match status" value="1"/>
</dbReference>
<keyword evidence="5" id="KW-1185">Reference proteome</keyword>
<dbReference type="RefSeq" id="WP_038075159.1">
    <property type="nucleotide sequence ID" value="NZ_AUND01000012.1"/>
</dbReference>
<gene>
    <name evidence="4" type="ORF">TP2_04415</name>
</gene>
<dbReference type="STRING" id="1353537.TP2_04415"/>
<name>A0A074JEB6_9RHOB</name>
<dbReference type="eggNOG" id="COG1366">
    <property type="taxonomic scope" value="Bacteria"/>
</dbReference>
<comment type="similarity">
    <text evidence="1 2">Belongs to the anti-sigma-factor antagonist family.</text>
</comment>
<reference evidence="4 5" key="1">
    <citation type="submission" date="2013-07" db="EMBL/GenBank/DDBJ databases">
        <title>Thioclava pacifica DSM 10166 Genome Sequencing.</title>
        <authorList>
            <person name="Lai Q."/>
            <person name="Shao Z."/>
        </authorList>
    </citation>
    <scope>NUCLEOTIDE SEQUENCE [LARGE SCALE GENOMIC DNA]</scope>
    <source>
        <strain evidence="4 5">DSM 10166</strain>
    </source>
</reference>
<dbReference type="InterPro" id="IPR036513">
    <property type="entry name" value="STAS_dom_sf"/>
</dbReference>
<dbReference type="InterPro" id="IPR003658">
    <property type="entry name" value="Anti-sigma_ant"/>
</dbReference>
<comment type="caution">
    <text evidence="4">The sequence shown here is derived from an EMBL/GenBank/DDBJ whole genome shotgun (WGS) entry which is preliminary data.</text>
</comment>
<proteinExistence type="inferred from homology"/>
<dbReference type="Proteomes" id="UP000027432">
    <property type="component" value="Unassembled WGS sequence"/>
</dbReference>
<dbReference type="InterPro" id="IPR002645">
    <property type="entry name" value="STAS_dom"/>
</dbReference>
<evidence type="ECO:0000259" key="3">
    <source>
        <dbReference type="PROSITE" id="PS50801"/>
    </source>
</evidence>
<feature type="domain" description="STAS" evidence="3">
    <location>
        <begin position="18"/>
        <end position="110"/>
    </location>
</feature>
<sequence>MNLSAEACEGALVVHVGEARLDAAIALRFKERMREVTAQPGGRVLLNMSKVEFLDSSGLGAVVAVMKSLAPNRRLELCGLTSNVDKVFRLTRMDSVFAIYPDLAAALEGGRKYA</sequence>
<dbReference type="OrthoDB" id="9796076at2"/>
<dbReference type="NCBIfam" id="TIGR00377">
    <property type="entry name" value="ant_ant_sig"/>
    <property type="match status" value="1"/>
</dbReference>
<evidence type="ECO:0000313" key="5">
    <source>
        <dbReference type="Proteomes" id="UP000027432"/>
    </source>
</evidence>
<dbReference type="Pfam" id="PF01740">
    <property type="entry name" value="STAS"/>
    <property type="match status" value="1"/>
</dbReference>
<dbReference type="PANTHER" id="PTHR33495">
    <property type="entry name" value="ANTI-SIGMA FACTOR ANTAGONIST TM_1081-RELATED-RELATED"/>
    <property type="match status" value="1"/>
</dbReference>
<evidence type="ECO:0000313" key="4">
    <source>
        <dbReference type="EMBL" id="KEO54170.1"/>
    </source>
</evidence>